<keyword evidence="2" id="KW-1185">Reference proteome</keyword>
<dbReference type="EMDB" id="EMD-34403"/>
<dbReference type="EMDB" id="EMD-16184"/>
<dbReference type="HOGENOM" id="CLU_1491966_0_0_1"/>
<dbReference type="GeneID" id="7831657"/>
<evidence type="ECO:0007829" key="4">
    <source>
        <dbReference type="PDB" id="8B6H"/>
    </source>
</evidence>
<dbReference type="Proteomes" id="UP000009168">
    <property type="component" value="Unassembled WGS sequence"/>
</dbReference>
<sequence length="193" mass="23220">MKEKIFNELTRKMKRKEISAKIQREENKQILIRQRNNKKYIQSIQGIQQERKKGKLYLVEMATQNVEEMDTIQKMNYEATVNMGRQDLITREYTFYSDYEFIPIQEDRKQQMEDALNNLHKIIHPTVTQLKKKANVQEIQDRVFRKLQGWEGELNTCVFSAKNVRDSNFCADRFTNRINTEGVEFVKQILREY</sequence>
<dbReference type="PDB" id="7W5Z">
    <property type="method" value="EM"/>
    <property type="resolution" value="3.02 A"/>
    <property type="chains" value="O/o=1-193"/>
</dbReference>
<dbReference type="STRING" id="312017.Q23F08"/>
<dbReference type="EMBL" id="GG662707">
    <property type="protein sequence ID" value="EAR95097.2"/>
    <property type="molecule type" value="Genomic_DNA"/>
</dbReference>
<dbReference type="RefSeq" id="XP_001015342.2">
    <property type="nucleotide sequence ID" value="XM_001015342.3"/>
</dbReference>
<accession>Q23F08</accession>
<reference evidence="3" key="2">
    <citation type="journal article" date="2022" name="Science">
        <title>Structures of &lt;i&gt;Tetrahymena&lt;/i&gt;'s respiratory chain reveal the diversity of eukaryotic core metabolism.</title>
        <authorList>
            <person name="Zhou L."/>
            <person name="Maldonado M."/>
            <person name="Padavannil A."/>
            <person name="Guo F."/>
            <person name="Letts J.A."/>
        </authorList>
    </citation>
    <scope>STRUCTURE BY ELECTRON MICROSCOPY (3.02 ANGSTROMS)</scope>
</reference>
<dbReference type="OrthoDB" id="10486776at2759"/>
<dbReference type="InParanoid" id="Q23F08"/>
<dbReference type="PDB" id="8GYM">
    <property type="method" value="EM"/>
    <property type="resolution" value="2.96 A"/>
    <property type="chains" value="O/o=1-193"/>
</dbReference>
<dbReference type="PDB" id="8GZU">
    <property type="method" value="EM"/>
    <property type="resolution" value="4.18 A"/>
    <property type="chains" value="14/69/O/o=1-193"/>
</dbReference>
<evidence type="ECO:0007829" key="5">
    <source>
        <dbReference type="PDB" id="8BQS"/>
    </source>
</evidence>
<evidence type="ECO:0000313" key="2">
    <source>
        <dbReference type="Proteomes" id="UP000009168"/>
    </source>
</evidence>
<dbReference type="EMDB" id="EMD-34373"/>
<reference evidence="6 7" key="3">
    <citation type="journal article" date="2023" name="Nat. Commun.">
        <title>Structures of Tetrahymena thermophila respiratory megacomplexes on the tubular mitochondrial cristae.</title>
        <authorList>
            <person name="Han F."/>
            <person name="Hu Y."/>
            <person name="Wu M."/>
            <person name="He Z."/>
            <person name="Tian H."/>
            <person name="Zhou L."/>
        </authorList>
    </citation>
    <scope>STRUCTURE BY ELECTRON MICROSCOPY (2.96 ANGSTROMS)</scope>
</reference>
<dbReference type="eggNOG" id="ENOG502SWRV">
    <property type="taxonomic scope" value="Eukaryota"/>
</dbReference>
<organism evidence="1 2">
    <name type="scientific">Tetrahymena thermophila (strain SB210)</name>
    <dbReference type="NCBI Taxonomy" id="312017"/>
    <lineage>
        <taxon>Eukaryota</taxon>
        <taxon>Sar</taxon>
        <taxon>Alveolata</taxon>
        <taxon>Ciliophora</taxon>
        <taxon>Intramacronucleata</taxon>
        <taxon>Oligohymenophorea</taxon>
        <taxon>Hymenostomatida</taxon>
        <taxon>Tetrahymenina</taxon>
        <taxon>Tetrahymenidae</taxon>
        <taxon>Tetrahymena</taxon>
    </lineage>
</organism>
<name>Q23F08_TETTS</name>
<dbReference type="PDB" id="8B6H">
    <property type="method" value="EM"/>
    <property type="resolution" value="2.60 A"/>
    <property type="chains" value="EE/Ee=1-193"/>
</dbReference>
<reference evidence="2" key="1">
    <citation type="journal article" date="2006" name="PLoS Biol.">
        <title>Macronuclear genome sequence of the ciliate Tetrahymena thermophila, a model eukaryote.</title>
        <authorList>
            <person name="Eisen J.A."/>
            <person name="Coyne R.S."/>
            <person name="Wu M."/>
            <person name="Wu D."/>
            <person name="Thiagarajan M."/>
            <person name="Wortman J.R."/>
            <person name="Badger J.H."/>
            <person name="Ren Q."/>
            <person name="Amedeo P."/>
            <person name="Jones K.M."/>
            <person name="Tallon L.J."/>
            <person name="Delcher A.L."/>
            <person name="Salzberg S.L."/>
            <person name="Silva J.C."/>
            <person name="Haas B.J."/>
            <person name="Majoros W.H."/>
            <person name="Farzad M."/>
            <person name="Carlton J.M."/>
            <person name="Smith R.K. Jr."/>
            <person name="Garg J."/>
            <person name="Pearlman R.E."/>
            <person name="Karrer K.M."/>
            <person name="Sun L."/>
            <person name="Manning G."/>
            <person name="Elde N.C."/>
            <person name="Turkewitz A.P."/>
            <person name="Asai D.J."/>
            <person name="Wilkes D.E."/>
            <person name="Wang Y."/>
            <person name="Cai H."/>
            <person name="Collins K."/>
            <person name="Stewart B.A."/>
            <person name="Lee S.R."/>
            <person name="Wilamowska K."/>
            <person name="Weinberg Z."/>
            <person name="Ruzzo W.L."/>
            <person name="Wloga D."/>
            <person name="Gaertig J."/>
            <person name="Frankel J."/>
            <person name="Tsao C.-C."/>
            <person name="Gorovsky M.A."/>
            <person name="Keeling P.J."/>
            <person name="Waller R.F."/>
            <person name="Patron N.J."/>
            <person name="Cherry J.M."/>
            <person name="Stover N.A."/>
            <person name="Krieger C.J."/>
            <person name="del Toro C."/>
            <person name="Ryder H.F."/>
            <person name="Williamson S.C."/>
            <person name="Barbeau R.A."/>
            <person name="Hamilton E.P."/>
            <person name="Orias E."/>
        </authorList>
    </citation>
    <scope>NUCLEOTIDE SEQUENCE [LARGE SCALE GENOMIC DNA]</scope>
    <source>
        <strain evidence="2">SB210</strain>
    </source>
</reference>
<evidence type="ECO:0000313" key="1">
    <source>
        <dbReference type="EMBL" id="EAR95097.2"/>
    </source>
</evidence>
<proteinExistence type="evidence at protein level"/>
<dbReference type="EMDB" id="EMD-32325"/>
<reference evidence="4 5" key="4">
    <citation type="journal article" date="2023" name="Nature">
        <title>Structural basis of mitochondrial membrane bending by the I-II-III&lt;sub&gt;2&lt;/sub&gt;-IV&lt;sub&gt;2&lt;/sub&gt; supercomplex.</title>
        <authorList>
            <person name="Muhleip A."/>
            <person name="Flygaard R.K."/>
            <person name="Baradaran R."/>
            <person name="Haapanen O."/>
            <person name="Gruhl T."/>
            <person name="Tobiasson V."/>
            <person name="Marechal A."/>
            <person name="Sharma V."/>
            <person name="Amunts A."/>
        </authorList>
    </citation>
    <scope>STRUCTURE BY ELECTRON MICROSCOPY (2.60 ANGSTROMS)</scope>
</reference>
<dbReference type="PDB" id="8BQS">
    <property type="method" value="EM"/>
    <property type="resolution" value="2.90 A"/>
    <property type="chains" value="EE/Ee=1-193"/>
</dbReference>
<evidence type="ECO:0007829" key="6">
    <source>
        <dbReference type="PDB" id="8GYM"/>
    </source>
</evidence>
<evidence type="ECO:0007829" key="3">
    <source>
        <dbReference type="PDB" id="7W5Z"/>
    </source>
</evidence>
<gene>
    <name evidence="1" type="ORF">TTHERM_00641250</name>
</gene>
<keyword evidence="3 4" id="KW-0002">3D-structure</keyword>
<evidence type="ECO:0007829" key="7">
    <source>
        <dbReference type="PDB" id="8GZU"/>
    </source>
</evidence>
<protein>
    <submittedName>
        <fullName evidence="1">Uncharacterized protein</fullName>
    </submittedName>
</protein>
<dbReference type="KEGG" id="tet:TTHERM_00641250"/>
<dbReference type="AlphaFoldDB" id="Q23F08"/>